<keyword evidence="2" id="KW-1185">Reference proteome</keyword>
<organism evidence="1 2">
    <name type="scientific">Streptomyces albiaxialis</name>
    <dbReference type="NCBI Taxonomy" id="329523"/>
    <lineage>
        <taxon>Bacteria</taxon>
        <taxon>Bacillati</taxon>
        <taxon>Actinomycetota</taxon>
        <taxon>Actinomycetes</taxon>
        <taxon>Kitasatosporales</taxon>
        <taxon>Streptomycetaceae</taxon>
        <taxon>Streptomyces</taxon>
    </lineage>
</organism>
<evidence type="ECO:0000313" key="1">
    <source>
        <dbReference type="EMBL" id="GAA2097042.1"/>
    </source>
</evidence>
<gene>
    <name evidence="1" type="ORF">GCM10009801_67110</name>
</gene>
<evidence type="ECO:0008006" key="3">
    <source>
        <dbReference type="Google" id="ProtNLM"/>
    </source>
</evidence>
<proteinExistence type="predicted"/>
<dbReference type="RefSeq" id="WP_344533636.1">
    <property type="nucleotide sequence ID" value="NZ_BAAAPE010000016.1"/>
</dbReference>
<sequence length="127" mass="14254">MTRSEKRIRRLVVGEETFLWSVRHSHRRDEQGRNVDCAETLTLRRHGARGRLRLVFRDRPGKLVPDGYPMFSGAVGTVDGPLLNLHEPGTVRAALDEALARGWDPDEPSGLELDGWAVFEAVAARRA</sequence>
<dbReference type="Proteomes" id="UP001500016">
    <property type="component" value="Unassembled WGS sequence"/>
</dbReference>
<accession>A0ABN2WSV6</accession>
<evidence type="ECO:0000313" key="2">
    <source>
        <dbReference type="Proteomes" id="UP001500016"/>
    </source>
</evidence>
<name>A0ABN2WSV6_9ACTN</name>
<comment type="caution">
    <text evidence="1">The sequence shown here is derived from an EMBL/GenBank/DDBJ whole genome shotgun (WGS) entry which is preliminary data.</text>
</comment>
<dbReference type="EMBL" id="BAAAPE010000016">
    <property type="protein sequence ID" value="GAA2097042.1"/>
    <property type="molecule type" value="Genomic_DNA"/>
</dbReference>
<reference evidence="2" key="1">
    <citation type="journal article" date="2019" name="Int. J. Syst. Evol. Microbiol.">
        <title>The Global Catalogue of Microorganisms (GCM) 10K type strain sequencing project: providing services to taxonomists for standard genome sequencing and annotation.</title>
        <authorList>
            <consortium name="The Broad Institute Genomics Platform"/>
            <consortium name="The Broad Institute Genome Sequencing Center for Infectious Disease"/>
            <person name="Wu L."/>
            <person name="Ma J."/>
        </authorList>
    </citation>
    <scope>NUCLEOTIDE SEQUENCE [LARGE SCALE GENOMIC DNA]</scope>
    <source>
        <strain evidence="2">JCM 15478</strain>
    </source>
</reference>
<protein>
    <recommendedName>
        <fullName evidence="3">DUF397 domain-containing protein</fullName>
    </recommendedName>
</protein>